<organism evidence="2 3">
    <name type="scientific">Heliorestis acidaminivorans</name>
    <dbReference type="NCBI Taxonomy" id="553427"/>
    <lineage>
        <taxon>Bacteria</taxon>
        <taxon>Bacillati</taxon>
        <taxon>Bacillota</taxon>
        <taxon>Clostridia</taxon>
        <taxon>Eubacteriales</taxon>
        <taxon>Heliobacteriaceae</taxon>
        <taxon>Heliorestis</taxon>
    </lineage>
</organism>
<evidence type="ECO:0000256" key="1">
    <source>
        <dbReference type="SAM" id="MobiDB-lite"/>
    </source>
</evidence>
<dbReference type="AlphaFoldDB" id="A0A6I0F5B7"/>
<feature type="compositionally biased region" description="Acidic residues" evidence="1">
    <location>
        <begin position="326"/>
        <end position="336"/>
    </location>
</feature>
<comment type="caution">
    <text evidence="2">The sequence shown here is derived from an EMBL/GenBank/DDBJ whole genome shotgun (WGS) entry which is preliminary data.</text>
</comment>
<reference evidence="2 3" key="1">
    <citation type="submission" date="2019-10" db="EMBL/GenBank/DDBJ databases">
        <title>Whole-genome sequence of the extremophile Heliorestis acidaminivorans DSM 24790.</title>
        <authorList>
            <person name="Kyndt J.A."/>
            <person name="Meyer T.E."/>
        </authorList>
    </citation>
    <scope>NUCLEOTIDE SEQUENCE [LARGE SCALE GENOMIC DNA]</scope>
    <source>
        <strain evidence="2 3">DSM 24790</strain>
    </source>
</reference>
<feature type="compositionally biased region" description="Polar residues" evidence="1">
    <location>
        <begin position="303"/>
        <end position="315"/>
    </location>
</feature>
<dbReference type="EMBL" id="WBXO01000005">
    <property type="protein sequence ID" value="KAB2952509.1"/>
    <property type="molecule type" value="Genomic_DNA"/>
</dbReference>
<proteinExistence type="predicted"/>
<evidence type="ECO:0000313" key="2">
    <source>
        <dbReference type="EMBL" id="KAB2952509.1"/>
    </source>
</evidence>
<keyword evidence="3" id="KW-1185">Reference proteome</keyword>
<dbReference type="RefSeq" id="WP_151619786.1">
    <property type="nucleotide sequence ID" value="NZ_WBXO01000005.1"/>
</dbReference>
<dbReference type="Proteomes" id="UP000468766">
    <property type="component" value="Unassembled WGS sequence"/>
</dbReference>
<protein>
    <submittedName>
        <fullName evidence="2">Helix-turn-helix domain-containing protein</fullName>
    </submittedName>
</protein>
<sequence length="336" mass="39959">MTKKEKWLKPHNVAEELNVTEEKVLSWIISGNLPVVDFDGSGDYRIREKEFHKFIDQQQTKTAMALEQLKMQIEEEAIIFENLYEWMQEEYKMLTTQYQNIDDCLLDVLEQYKEGWERCLTSGERAKAQVYQEAMMEIYNRWEKPKQDYQQWLMNHEKRWQIFMAQLGPMLETNAGLMAPADPYLALNMSQVKSASTMDSFVESKRHQKDLFQALYLWMKRENNTLLDHYKRMERTINRVVDSLQRKAKKSSKSMEFERGQTFQETAAMLYRQWEKVRNDFNRHHLLGQQRWSQCQSKVKMSLANSRSYSSQSDSVGHGAKMVSTFDDDDQEPEST</sequence>
<feature type="region of interest" description="Disordered" evidence="1">
    <location>
        <begin position="303"/>
        <end position="336"/>
    </location>
</feature>
<name>A0A6I0F5B7_9FIRM</name>
<accession>A0A6I0F5B7</accession>
<evidence type="ECO:0000313" key="3">
    <source>
        <dbReference type="Proteomes" id="UP000468766"/>
    </source>
</evidence>
<gene>
    <name evidence="2" type="ORF">F9B85_07530</name>
</gene>
<dbReference type="OrthoDB" id="2078843at2"/>